<dbReference type="PIRSF" id="PIRSF002741">
    <property type="entry name" value="MppA"/>
    <property type="match status" value="1"/>
</dbReference>
<evidence type="ECO:0000256" key="4">
    <source>
        <dbReference type="ARBA" id="ARBA00022729"/>
    </source>
</evidence>
<accession>A0ABQ6CHZ1</accession>
<evidence type="ECO:0000256" key="3">
    <source>
        <dbReference type="ARBA" id="ARBA00022448"/>
    </source>
</evidence>
<keyword evidence="3" id="KW-0813">Transport</keyword>
<dbReference type="Pfam" id="PF00496">
    <property type="entry name" value="SBP_bac_5"/>
    <property type="match status" value="1"/>
</dbReference>
<protein>
    <submittedName>
        <fullName evidence="7">Diguanylate cyclase</fullName>
    </submittedName>
</protein>
<evidence type="ECO:0000313" key="7">
    <source>
        <dbReference type="EMBL" id="GLS19384.1"/>
    </source>
</evidence>
<comment type="similarity">
    <text evidence="2">Belongs to the bacterial solute-binding protein 5 family.</text>
</comment>
<dbReference type="Gene3D" id="3.40.190.10">
    <property type="entry name" value="Periplasmic binding protein-like II"/>
    <property type="match status" value="1"/>
</dbReference>
<keyword evidence="4 5" id="KW-0732">Signal</keyword>
<evidence type="ECO:0000256" key="2">
    <source>
        <dbReference type="ARBA" id="ARBA00005695"/>
    </source>
</evidence>
<dbReference type="InterPro" id="IPR030678">
    <property type="entry name" value="Peptide/Ni-bd"/>
</dbReference>
<dbReference type="Gene3D" id="3.10.105.10">
    <property type="entry name" value="Dipeptide-binding Protein, Domain 3"/>
    <property type="match status" value="1"/>
</dbReference>
<dbReference type="Proteomes" id="UP001156882">
    <property type="component" value="Unassembled WGS sequence"/>
</dbReference>
<feature type="chain" id="PRO_5045435271" evidence="5">
    <location>
        <begin position="28"/>
        <end position="533"/>
    </location>
</feature>
<dbReference type="PANTHER" id="PTHR30290:SF9">
    <property type="entry name" value="OLIGOPEPTIDE-BINDING PROTEIN APPA"/>
    <property type="match status" value="1"/>
</dbReference>
<evidence type="ECO:0000259" key="6">
    <source>
        <dbReference type="Pfam" id="PF00496"/>
    </source>
</evidence>
<proteinExistence type="inferred from homology"/>
<evidence type="ECO:0000313" key="8">
    <source>
        <dbReference type="Proteomes" id="UP001156882"/>
    </source>
</evidence>
<name>A0ABQ6CHZ1_9HYPH</name>
<dbReference type="CDD" id="cd00995">
    <property type="entry name" value="PBP2_NikA_DppA_OppA_like"/>
    <property type="match status" value="1"/>
</dbReference>
<dbReference type="SUPFAM" id="SSF53850">
    <property type="entry name" value="Periplasmic binding protein-like II"/>
    <property type="match status" value="1"/>
</dbReference>
<feature type="signal peptide" evidence="5">
    <location>
        <begin position="1"/>
        <end position="27"/>
    </location>
</feature>
<dbReference type="InterPro" id="IPR039424">
    <property type="entry name" value="SBP_5"/>
</dbReference>
<feature type="domain" description="Solute-binding protein family 5" evidence="6">
    <location>
        <begin position="79"/>
        <end position="450"/>
    </location>
</feature>
<sequence>MSFKHIATSLLLTACLTGVIATSGARAADTITRGGTLTYGRYADSLFLDPVLNDANVDIWILSNLYDTLLLPTDDGKGVQPGLATAWQVAPDGKSVTLTLREGTKFSDGSPITAEDVQWSLKRAANPKNGIWNFMVGSIDDVVIQDPKTVVLKLKNTDPAILSALTVFNTSILPMKAFEASPGATDADKAKAFAEHPIGSGAFILKSWQRNADMQLVRNPYYWRQGADGKALPYLDGVHFEVIPDDATRILKLKSGELDGAEFIPYARVDELKADSSVNMVLFPSTRVEYVTLMVRPKLKDGSDNPLSNEKVRQALNYATDKDGIIGIVTHGVGTPMTSFMSSATPYHAGTTPLFPVDLDKAKQLMKDAGFENGFKTSIYVLAGNEDEIGIATALQQMWGQIGVTLDIQQVDNATRTAKYRAGDFSMRLAAWTDDIADPNEIASYFVYSKTIDALHSGWKNDEADTLFEQSQQELDPKKRGDDYAKIQEIYNTSGPIVPLYETPYPVTLKPTVKGFVQIPLGNNIFVGAHIEK</sequence>
<evidence type="ECO:0000256" key="1">
    <source>
        <dbReference type="ARBA" id="ARBA00004418"/>
    </source>
</evidence>
<organism evidence="7 8">
    <name type="scientific">Labrys miyagiensis</name>
    <dbReference type="NCBI Taxonomy" id="346912"/>
    <lineage>
        <taxon>Bacteria</taxon>
        <taxon>Pseudomonadati</taxon>
        <taxon>Pseudomonadota</taxon>
        <taxon>Alphaproteobacteria</taxon>
        <taxon>Hyphomicrobiales</taxon>
        <taxon>Xanthobacteraceae</taxon>
        <taxon>Labrys</taxon>
    </lineage>
</organism>
<dbReference type="PROSITE" id="PS51257">
    <property type="entry name" value="PROKAR_LIPOPROTEIN"/>
    <property type="match status" value="1"/>
</dbReference>
<dbReference type="InterPro" id="IPR000914">
    <property type="entry name" value="SBP_5_dom"/>
</dbReference>
<comment type="subcellular location">
    <subcellularLocation>
        <location evidence="1">Periplasm</location>
    </subcellularLocation>
</comment>
<reference evidence="8" key="1">
    <citation type="journal article" date="2019" name="Int. J. Syst. Evol. Microbiol.">
        <title>The Global Catalogue of Microorganisms (GCM) 10K type strain sequencing project: providing services to taxonomists for standard genome sequencing and annotation.</title>
        <authorList>
            <consortium name="The Broad Institute Genomics Platform"/>
            <consortium name="The Broad Institute Genome Sequencing Center for Infectious Disease"/>
            <person name="Wu L."/>
            <person name="Ma J."/>
        </authorList>
    </citation>
    <scope>NUCLEOTIDE SEQUENCE [LARGE SCALE GENOMIC DNA]</scope>
    <source>
        <strain evidence="8">NBRC 101365</strain>
    </source>
</reference>
<dbReference type="PANTHER" id="PTHR30290">
    <property type="entry name" value="PERIPLASMIC BINDING COMPONENT OF ABC TRANSPORTER"/>
    <property type="match status" value="1"/>
</dbReference>
<evidence type="ECO:0000256" key="5">
    <source>
        <dbReference type="SAM" id="SignalP"/>
    </source>
</evidence>
<gene>
    <name evidence="7" type="ORF">GCM10007874_24010</name>
</gene>
<keyword evidence="8" id="KW-1185">Reference proteome</keyword>
<dbReference type="EMBL" id="BSPC01000022">
    <property type="protein sequence ID" value="GLS19384.1"/>
    <property type="molecule type" value="Genomic_DNA"/>
</dbReference>
<comment type="caution">
    <text evidence="7">The sequence shown here is derived from an EMBL/GenBank/DDBJ whole genome shotgun (WGS) entry which is preliminary data.</text>
</comment>